<comment type="caution">
    <text evidence="1">The sequence shown here is derived from an EMBL/GenBank/DDBJ whole genome shotgun (WGS) entry which is preliminary data.</text>
</comment>
<evidence type="ECO:0000313" key="1">
    <source>
        <dbReference type="EMBL" id="KAF9748493.1"/>
    </source>
</evidence>
<reference evidence="1" key="1">
    <citation type="submission" date="2020-10" db="EMBL/GenBank/DDBJ databases">
        <title>High-Quality Genome Resource of Clonostachys rosea strain S41 by Oxford Nanopore Long-Read Sequencing.</title>
        <authorList>
            <person name="Wang H."/>
        </authorList>
    </citation>
    <scope>NUCLEOTIDE SEQUENCE</scope>
    <source>
        <strain evidence="1">S41</strain>
    </source>
</reference>
<dbReference type="Proteomes" id="UP000616885">
    <property type="component" value="Unassembled WGS sequence"/>
</dbReference>
<name>A0A8H7KF14_BIOOC</name>
<evidence type="ECO:0000313" key="2">
    <source>
        <dbReference type="Proteomes" id="UP000616885"/>
    </source>
</evidence>
<organism evidence="1 2">
    <name type="scientific">Bionectria ochroleuca</name>
    <name type="common">Gliocladium roseum</name>
    <dbReference type="NCBI Taxonomy" id="29856"/>
    <lineage>
        <taxon>Eukaryota</taxon>
        <taxon>Fungi</taxon>
        <taxon>Dikarya</taxon>
        <taxon>Ascomycota</taxon>
        <taxon>Pezizomycotina</taxon>
        <taxon>Sordariomycetes</taxon>
        <taxon>Hypocreomycetidae</taxon>
        <taxon>Hypocreales</taxon>
        <taxon>Bionectriaceae</taxon>
        <taxon>Clonostachys</taxon>
    </lineage>
</organism>
<sequence>MKHFEAGRQKSPHVFVSVRHFFVNLRLSPPLGSHLFLRPRSGVRAILLCLLQHTLQDGTVLGLIVKLEKVRHWSGNETPVMWPDQGRSNVPTFQRDPIEACAADDSVRQLLAFGDMLEVLGSADLDRFKYCGSWRISITTE</sequence>
<proteinExistence type="predicted"/>
<protein>
    <submittedName>
        <fullName evidence="1">Uncharacterized protein</fullName>
    </submittedName>
</protein>
<gene>
    <name evidence="1" type="ORF">IM811_017998</name>
</gene>
<dbReference type="AlphaFoldDB" id="A0A8H7KF14"/>
<accession>A0A8H7KF14</accession>
<dbReference type="EMBL" id="JADCTT010000009">
    <property type="protein sequence ID" value="KAF9748493.1"/>
    <property type="molecule type" value="Genomic_DNA"/>
</dbReference>